<accession>A0ABP8I6T8</accession>
<dbReference type="RefSeq" id="WP_345540368.1">
    <property type="nucleotide sequence ID" value="NZ_BAABGJ010000076.1"/>
</dbReference>
<keyword evidence="2" id="KW-1185">Reference proteome</keyword>
<organism evidence="1 2">
    <name type="scientific">Variovorax defluvii</name>
    <dbReference type="NCBI Taxonomy" id="913761"/>
    <lineage>
        <taxon>Bacteria</taxon>
        <taxon>Pseudomonadati</taxon>
        <taxon>Pseudomonadota</taxon>
        <taxon>Betaproteobacteria</taxon>
        <taxon>Burkholderiales</taxon>
        <taxon>Comamonadaceae</taxon>
        <taxon>Variovorax</taxon>
    </lineage>
</organism>
<dbReference type="EMBL" id="BAABGJ010000076">
    <property type="protein sequence ID" value="GAA4352570.1"/>
    <property type="molecule type" value="Genomic_DNA"/>
</dbReference>
<proteinExistence type="predicted"/>
<protein>
    <submittedName>
        <fullName evidence="1">Uncharacterized protein</fullName>
    </submittedName>
</protein>
<gene>
    <name evidence="1" type="ORF">GCM10023165_41990</name>
</gene>
<evidence type="ECO:0000313" key="1">
    <source>
        <dbReference type="EMBL" id="GAA4352570.1"/>
    </source>
</evidence>
<reference evidence="2" key="1">
    <citation type="journal article" date="2019" name="Int. J. Syst. Evol. Microbiol.">
        <title>The Global Catalogue of Microorganisms (GCM) 10K type strain sequencing project: providing services to taxonomists for standard genome sequencing and annotation.</title>
        <authorList>
            <consortium name="The Broad Institute Genomics Platform"/>
            <consortium name="The Broad Institute Genome Sequencing Center for Infectious Disease"/>
            <person name="Wu L."/>
            <person name="Ma J."/>
        </authorList>
    </citation>
    <scope>NUCLEOTIDE SEQUENCE [LARGE SCALE GENOMIC DNA]</scope>
    <source>
        <strain evidence="2">JCM 17804</strain>
    </source>
</reference>
<sequence length="227" mass="23629">MFDRRALLLSCGSSLLATHHRGAAAATATGRDPRVIRVQRGTAPASLRPPGRHVLTFLGYSGAGYQNLAAMLAEAAAVLARHDPARTTVNIGATTDGIGAVYRLARSRGFPTMGIVSSQALNSGAAWAPEVERIDVIDDATWGGAGPDGMLSPTSAAMVAVSDEMVAIGGGAIARDELMAARREGKRCRFIPAESNHQIAREKASKAGKPVPASFDSVLGTRAWESP</sequence>
<evidence type="ECO:0000313" key="2">
    <source>
        <dbReference type="Proteomes" id="UP001500975"/>
    </source>
</evidence>
<name>A0ABP8I6T8_9BURK</name>
<dbReference type="Proteomes" id="UP001500975">
    <property type="component" value="Unassembled WGS sequence"/>
</dbReference>
<comment type="caution">
    <text evidence="1">The sequence shown here is derived from an EMBL/GenBank/DDBJ whole genome shotgun (WGS) entry which is preliminary data.</text>
</comment>